<name>A0A7W8P231_9BURK</name>
<evidence type="ECO:0000313" key="4">
    <source>
        <dbReference type="Proteomes" id="UP000821598"/>
    </source>
</evidence>
<protein>
    <submittedName>
        <fullName evidence="1">Uncharacterized protein</fullName>
    </submittedName>
</protein>
<reference evidence="1 3" key="2">
    <citation type="submission" date="2020-08" db="EMBL/GenBank/DDBJ databases">
        <title>Genomic Encyclopedia of Type Strains, Phase IV (KMG-V): Genome sequencing to study the core and pangenomes of soil and plant-associated prokaryotes.</title>
        <authorList>
            <person name="Whitman W."/>
        </authorList>
    </citation>
    <scope>NUCLEOTIDE SEQUENCE [LARGE SCALE GENOMIC DNA]</scope>
    <source>
        <strain evidence="1 3">JPY162</strain>
    </source>
</reference>
<proteinExistence type="predicted"/>
<dbReference type="EMBL" id="VOMC01000019">
    <property type="protein sequence ID" value="NVI05833.1"/>
    <property type="molecule type" value="Genomic_DNA"/>
</dbReference>
<comment type="caution">
    <text evidence="1">The sequence shown here is derived from an EMBL/GenBank/DDBJ whole genome shotgun (WGS) entry which is preliminary data.</text>
</comment>
<evidence type="ECO:0000313" key="2">
    <source>
        <dbReference type="EMBL" id="NVI05833.1"/>
    </source>
</evidence>
<gene>
    <name evidence="2" type="ORF">FSB64_19095</name>
    <name evidence="1" type="ORF">HDG41_003992</name>
</gene>
<dbReference type="RefSeq" id="WP_176120596.1">
    <property type="nucleotide sequence ID" value="NZ_JACHDE010000006.1"/>
</dbReference>
<organism evidence="1 3">
    <name type="scientific">Paraburkholderia youngii</name>
    <dbReference type="NCBI Taxonomy" id="2782701"/>
    <lineage>
        <taxon>Bacteria</taxon>
        <taxon>Pseudomonadati</taxon>
        <taxon>Pseudomonadota</taxon>
        <taxon>Betaproteobacteria</taxon>
        <taxon>Burkholderiales</taxon>
        <taxon>Burkholderiaceae</taxon>
        <taxon>Paraburkholderia</taxon>
    </lineage>
</organism>
<reference evidence="2 4" key="1">
    <citation type="submission" date="2019-08" db="EMBL/GenBank/DDBJ databases">
        <title>Paraburkholderia simonii sp. nov. and P. youngii sp. nov. Brazilian and Mexican Mimosa-associated rhizobia.</title>
        <authorList>
            <person name="Mavima L."/>
            <person name="Beukes C.W."/>
            <person name="Palmer M."/>
            <person name="De Meyer S.E."/>
            <person name="James E.K."/>
            <person name="Maluk M."/>
            <person name="Avontuur J.R."/>
            <person name="Chan W.Y."/>
            <person name="Venter S.N."/>
            <person name="Steenkamp E.T."/>
        </authorList>
    </citation>
    <scope>NUCLEOTIDE SEQUENCE [LARGE SCALE GENOMIC DNA]</scope>
    <source>
        <strain evidence="2 4">JPY454</strain>
    </source>
</reference>
<dbReference type="EMBL" id="JACHDE010000006">
    <property type="protein sequence ID" value="MBB5401909.1"/>
    <property type="molecule type" value="Genomic_DNA"/>
</dbReference>
<sequence>MIDTRSEIERRLSVLRGLELSGVNHAADMLTLSFGPLRQVTNFKGTVKYVGAWALHIQCVWRLEKVGCVVATEDDLRGPDEKAHASSHRLQGILLANGLAAVEAVTADEAGGVKLSLSRGFCLTVIPDGRVDEEDWRFFAPGVDAAHLVIKGGTVAPESFD</sequence>
<dbReference type="Proteomes" id="UP000821598">
    <property type="component" value="Unassembled WGS sequence"/>
</dbReference>
<keyword evidence="4" id="KW-1185">Reference proteome</keyword>
<evidence type="ECO:0000313" key="1">
    <source>
        <dbReference type="EMBL" id="MBB5401909.1"/>
    </source>
</evidence>
<dbReference type="AlphaFoldDB" id="A0A7W8P231"/>
<dbReference type="Proteomes" id="UP000592820">
    <property type="component" value="Unassembled WGS sequence"/>
</dbReference>
<evidence type="ECO:0000313" key="3">
    <source>
        <dbReference type="Proteomes" id="UP000592820"/>
    </source>
</evidence>
<accession>A0A7W8P231</accession>